<name>A0ABR3QRY0_9PLEO</name>
<dbReference type="InterPro" id="IPR051726">
    <property type="entry name" value="Chitin_Synth_Reg"/>
</dbReference>
<feature type="compositionally biased region" description="Low complexity" evidence="2">
    <location>
        <begin position="752"/>
        <end position="768"/>
    </location>
</feature>
<feature type="compositionally biased region" description="Polar residues" evidence="2">
    <location>
        <begin position="79"/>
        <end position="96"/>
    </location>
</feature>
<feature type="region of interest" description="Disordered" evidence="2">
    <location>
        <begin position="22"/>
        <end position="124"/>
    </location>
</feature>
<feature type="compositionally biased region" description="Pro residues" evidence="2">
    <location>
        <begin position="107"/>
        <end position="116"/>
    </location>
</feature>
<evidence type="ECO:0000256" key="1">
    <source>
        <dbReference type="ARBA" id="ARBA00022737"/>
    </source>
</evidence>
<reference evidence="3 4" key="1">
    <citation type="submission" date="2024-02" db="EMBL/GenBank/DDBJ databases">
        <title>De novo assembly and annotation of 12 fungi associated with fruit tree decline syndrome in Ontario, Canada.</title>
        <authorList>
            <person name="Sulman M."/>
            <person name="Ellouze W."/>
            <person name="Ilyukhin E."/>
        </authorList>
    </citation>
    <scope>NUCLEOTIDE SEQUENCE [LARGE SCALE GENOMIC DNA]</scope>
    <source>
        <strain evidence="3 4">M97-236</strain>
    </source>
</reference>
<proteinExistence type="predicted"/>
<dbReference type="Pfam" id="PF08238">
    <property type="entry name" value="Sel1"/>
    <property type="match status" value="5"/>
</dbReference>
<feature type="region of interest" description="Disordered" evidence="2">
    <location>
        <begin position="489"/>
        <end position="841"/>
    </location>
</feature>
<accession>A0ABR3QRY0</accession>
<sequence length="841" mass="90817">MPEVPENMQENLQYMELEANGPRSANTMASPGQDYNQTQGNFPLRQSGFQDGGAPANGEQWPARHTSISSAYRGPPNVQPHNDFQQPSHDYNQFAQTGDAPNFSPFPKLPNRPPNVPQSDDEKEATLENARLPVLNSNDPEMQLAWAQDALSYVDAAQLHELRIAETQGARPSTPQIEHQLRADAMNVVQFLADQHHPKATFMRGMWLEFGKFGLRADKKEAFRCYSRAASKGYARAEYRMGMQFEQSNDPIRALQHYKTGADQGDSASNYRLGMMTLLGQHGQQQDFAKGIQLIRIAASSADENAPQGAYVLGMLQSRELPQIQVPDMYLPYDEKAARQNIEKAAYLGFAKAQLKMGSAYELCSLSCEFNPTLSLHYNALASRQGEPEADMAISKWFLCGHEGEFSKNEELAYVYAQRAAATGLATAEFAMGYFNEIGMHVPVDLQKAMEWYEKAERNGNKDAIARIQSLSLSRTLSKKDHEDVAINRIKSTHGSMRGKRPARLQKPAASALPSINDNSPSDYGSRGDSTTPYPVSDQPPVINASPNAAPYGRSASVAPYPVDNGPPRVGSARPMAGGFTPEIRASSARPTSSGAFNINPDIYPPKDSYGRGRPPLGPESQTSPLPLRPHSSVNEIGPGGRGMRPPPGGGRGGLPTGGPAGYRQPGGPSAQRPETDRPLTAQPADIGYSAPDSRNKLQKPGQGMKKAPTLPDIGYVAPLEPRQHTRPSTVQPGQESRTNSMRPDRPGTATPGQGSRPSSRPGSAGRPYGQEGTPKPQRAPTQQQRPPPQAAPASAPAPASKPAAAPAAKPAVSSPPGKGPKTFDEMGIGQAPQDKDCVVM</sequence>
<keyword evidence="4" id="KW-1185">Reference proteome</keyword>
<dbReference type="PANTHER" id="PTHR46430:SF2">
    <property type="entry name" value="CHITIN SYNTHASE REGULATORY FACTOR 4"/>
    <property type="match status" value="1"/>
</dbReference>
<feature type="compositionally biased region" description="Polar residues" evidence="2">
    <location>
        <begin position="514"/>
        <end position="534"/>
    </location>
</feature>
<evidence type="ECO:0000313" key="3">
    <source>
        <dbReference type="EMBL" id="KAL1594911.1"/>
    </source>
</evidence>
<dbReference type="InterPro" id="IPR011990">
    <property type="entry name" value="TPR-like_helical_dom_sf"/>
</dbReference>
<dbReference type="Proteomes" id="UP001521222">
    <property type="component" value="Unassembled WGS sequence"/>
</dbReference>
<protein>
    <recommendedName>
        <fullName evidence="5">HCP-like protein</fullName>
    </recommendedName>
</protein>
<feature type="compositionally biased region" description="Low complexity" evidence="2">
    <location>
        <begin position="792"/>
        <end position="817"/>
    </location>
</feature>
<gene>
    <name evidence="3" type="ORF">SLS59_008461</name>
</gene>
<dbReference type="Gene3D" id="1.25.40.10">
    <property type="entry name" value="Tetratricopeptide repeat domain"/>
    <property type="match status" value="1"/>
</dbReference>
<feature type="compositionally biased region" description="Polar residues" evidence="2">
    <location>
        <begin position="727"/>
        <end position="742"/>
    </location>
</feature>
<feature type="compositionally biased region" description="Polar residues" evidence="2">
    <location>
        <begin position="23"/>
        <end position="41"/>
    </location>
</feature>
<dbReference type="InterPro" id="IPR006597">
    <property type="entry name" value="Sel1-like"/>
</dbReference>
<keyword evidence="1" id="KW-0677">Repeat</keyword>
<evidence type="ECO:0008006" key="5">
    <source>
        <dbReference type="Google" id="ProtNLM"/>
    </source>
</evidence>
<dbReference type="EMBL" id="JAKIXB020000033">
    <property type="protein sequence ID" value="KAL1594911.1"/>
    <property type="molecule type" value="Genomic_DNA"/>
</dbReference>
<evidence type="ECO:0000256" key="2">
    <source>
        <dbReference type="SAM" id="MobiDB-lite"/>
    </source>
</evidence>
<comment type="caution">
    <text evidence="3">The sequence shown here is derived from an EMBL/GenBank/DDBJ whole genome shotgun (WGS) entry which is preliminary data.</text>
</comment>
<feature type="compositionally biased region" description="Low complexity" evidence="2">
    <location>
        <begin position="775"/>
        <end position="785"/>
    </location>
</feature>
<dbReference type="SUPFAM" id="SSF81901">
    <property type="entry name" value="HCP-like"/>
    <property type="match status" value="2"/>
</dbReference>
<dbReference type="PANTHER" id="PTHR46430">
    <property type="entry name" value="PROTEIN SKT5-RELATED"/>
    <property type="match status" value="1"/>
</dbReference>
<dbReference type="SMART" id="SM00671">
    <property type="entry name" value="SEL1"/>
    <property type="match status" value="7"/>
</dbReference>
<evidence type="ECO:0000313" key="4">
    <source>
        <dbReference type="Proteomes" id="UP001521222"/>
    </source>
</evidence>
<organism evidence="3 4">
    <name type="scientific">Nothophoma quercina</name>
    <dbReference type="NCBI Taxonomy" id="749835"/>
    <lineage>
        <taxon>Eukaryota</taxon>
        <taxon>Fungi</taxon>
        <taxon>Dikarya</taxon>
        <taxon>Ascomycota</taxon>
        <taxon>Pezizomycotina</taxon>
        <taxon>Dothideomycetes</taxon>
        <taxon>Pleosporomycetidae</taxon>
        <taxon>Pleosporales</taxon>
        <taxon>Pleosporineae</taxon>
        <taxon>Didymellaceae</taxon>
        <taxon>Nothophoma</taxon>
    </lineage>
</organism>
<feature type="compositionally biased region" description="Gly residues" evidence="2">
    <location>
        <begin position="650"/>
        <end position="661"/>
    </location>
</feature>